<evidence type="ECO:0000313" key="3">
    <source>
        <dbReference type="Proteomes" id="UP000642284"/>
    </source>
</evidence>
<feature type="signal peptide" evidence="1">
    <location>
        <begin position="1"/>
        <end position="32"/>
    </location>
</feature>
<dbReference type="RefSeq" id="WP_187816612.1">
    <property type="nucleotide sequence ID" value="NZ_JACTVJ010000013.1"/>
</dbReference>
<accession>A0ABR7SN84</accession>
<comment type="caution">
    <text evidence="2">The sequence shown here is derived from an EMBL/GenBank/DDBJ whole genome shotgun (WGS) entry which is preliminary data.</text>
</comment>
<dbReference type="PROSITE" id="PS51257">
    <property type="entry name" value="PROKAR_LIPOPROTEIN"/>
    <property type="match status" value="1"/>
</dbReference>
<reference evidence="2 3" key="1">
    <citation type="submission" date="2020-08" db="EMBL/GenBank/DDBJ databases">
        <title>Genemic of Streptomyces polyaspartic.</title>
        <authorList>
            <person name="Liu W."/>
        </authorList>
    </citation>
    <scope>NUCLEOTIDE SEQUENCE [LARGE SCALE GENOMIC DNA]</scope>
    <source>
        <strain evidence="2 3">TRM66268-LWL</strain>
    </source>
</reference>
<dbReference type="Proteomes" id="UP000642284">
    <property type="component" value="Unassembled WGS sequence"/>
</dbReference>
<name>A0ABR7SN84_9ACTN</name>
<evidence type="ECO:0000313" key="2">
    <source>
        <dbReference type="EMBL" id="MBC9716155.1"/>
    </source>
</evidence>
<organism evidence="2 3">
    <name type="scientific">Streptomyces polyasparticus</name>
    <dbReference type="NCBI Taxonomy" id="2767826"/>
    <lineage>
        <taxon>Bacteria</taxon>
        <taxon>Bacillati</taxon>
        <taxon>Actinomycetota</taxon>
        <taxon>Actinomycetes</taxon>
        <taxon>Kitasatosporales</taxon>
        <taxon>Streptomycetaceae</taxon>
        <taxon>Streptomyces</taxon>
    </lineage>
</organism>
<evidence type="ECO:0000256" key="1">
    <source>
        <dbReference type="SAM" id="SignalP"/>
    </source>
</evidence>
<dbReference type="EMBL" id="JACTVJ010000013">
    <property type="protein sequence ID" value="MBC9716155.1"/>
    <property type="molecule type" value="Genomic_DNA"/>
</dbReference>
<gene>
    <name evidence="2" type="ORF">H9Y04_26815</name>
</gene>
<proteinExistence type="predicted"/>
<protein>
    <submittedName>
        <fullName evidence="2">Uncharacterized protein</fullName>
    </submittedName>
</protein>
<sequence>MSFAQLRPGRTKSAGAALALFAAALVSCGSSGGGPDTGAAASRAADWAPPGAEITETLRYAE</sequence>
<keyword evidence="3" id="KW-1185">Reference proteome</keyword>
<keyword evidence="1" id="KW-0732">Signal</keyword>
<feature type="chain" id="PRO_5047170998" evidence="1">
    <location>
        <begin position="33"/>
        <end position="62"/>
    </location>
</feature>